<dbReference type="EMBL" id="CP015124">
    <property type="protein sequence ID" value="ANP37819.1"/>
    <property type="molecule type" value="Genomic_DNA"/>
</dbReference>
<dbReference type="PANTHER" id="PTHR30055">
    <property type="entry name" value="HTH-TYPE TRANSCRIPTIONAL REGULATOR RUTR"/>
    <property type="match status" value="1"/>
</dbReference>
<feature type="DNA-binding region" description="H-T-H motif" evidence="2">
    <location>
        <begin position="27"/>
        <end position="46"/>
    </location>
</feature>
<dbReference type="SUPFAM" id="SSF46689">
    <property type="entry name" value="Homeodomain-like"/>
    <property type="match status" value="1"/>
</dbReference>
<accession>A0A1B0ZUM6</accession>
<evidence type="ECO:0000313" key="4">
    <source>
        <dbReference type="EMBL" id="ANP37819.1"/>
    </source>
</evidence>
<gene>
    <name evidence="4" type="ORF">JL2886_02933</name>
    <name evidence="5" type="ORF">PXK24_06235</name>
</gene>
<dbReference type="InterPro" id="IPR001647">
    <property type="entry name" value="HTH_TetR"/>
</dbReference>
<feature type="domain" description="HTH tetR-type" evidence="3">
    <location>
        <begin position="4"/>
        <end position="64"/>
    </location>
</feature>
<dbReference type="GO" id="GO:0000976">
    <property type="term" value="F:transcription cis-regulatory region binding"/>
    <property type="evidence" value="ECO:0007669"/>
    <property type="project" value="TreeGrafter"/>
</dbReference>
<dbReference type="PANTHER" id="PTHR30055:SF226">
    <property type="entry name" value="HTH-TYPE TRANSCRIPTIONAL REGULATOR PKSA"/>
    <property type="match status" value="1"/>
</dbReference>
<dbReference type="Pfam" id="PF00440">
    <property type="entry name" value="TetR_N"/>
    <property type="match status" value="1"/>
</dbReference>
<reference evidence="4 6" key="1">
    <citation type="submission" date="2016-04" db="EMBL/GenBank/DDBJ databases">
        <authorList>
            <person name="Evans L.H."/>
            <person name="Alamgir A."/>
            <person name="Owens N."/>
            <person name="Weber N.D."/>
            <person name="Virtaneva K."/>
            <person name="Barbian K."/>
            <person name="Babar A."/>
            <person name="Rosenke K."/>
        </authorList>
    </citation>
    <scope>NUCLEOTIDE SEQUENCE [LARGE SCALE GENOMIC DNA]</scope>
    <source>
        <strain evidence="4 6">JL2886</strain>
    </source>
</reference>
<dbReference type="EMBL" id="JARCJK010000002">
    <property type="protein sequence ID" value="MDE4165283.1"/>
    <property type="molecule type" value="Genomic_DNA"/>
</dbReference>
<dbReference type="InterPro" id="IPR036271">
    <property type="entry name" value="Tet_transcr_reg_TetR-rel_C_sf"/>
</dbReference>
<dbReference type="PROSITE" id="PS50977">
    <property type="entry name" value="HTH_TETR_2"/>
    <property type="match status" value="1"/>
</dbReference>
<evidence type="ECO:0000313" key="5">
    <source>
        <dbReference type="EMBL" id="MDE4165283.1"/>
    </source>
</evidence>
<evidence type="ECO:0000313" key="6">
    <source>
        <dbReference type="Proteomes" id="UP000092565"/>
    </source>
</evidence>
<keyword evidence="6" id="KW-1185">Reference proteome</keyword>
<dbReference type="Proteomes" id="UP001218364">
    <property type="component" value="Unassembled WGS sequence"/>
</dbReference>
<sequence>MPHKNTSDQILETARDLLASEGLAAVSFDAIARRLGCTKQAVLYWYPSKHDLLAAMFLPWLEAEAETAIQSVSGTTRRDEAVEAFVRAIAGFHFEDLDRFRMMYLLPQTIKQSVKASHDAALLDKIHPVTDRMYGALADRLDSDAKGVRQEALAIHSAVLGLLLMFGLADSVRDPLKHNASEMVSALIASLRST</sequence>
<keyword evidence="1 2" id="KW-0238">DNA-binding</keyword>
<dbReference type="SUPFAM" id="SSF48498">
    <property type="entry name" value="Tetracyclin repressor-like, C-terminal domain"/>
    <property type="match status" value="1"/>
</dbReference>
<protein>
    <submittedName>
        <fullName evidence="5">TetR/AcrR family transcriptional regulator</fullName>
    </submittedName>
</protein>
<dbReference type="Proteomes" id="UP000092565">
    <property type="component" value="Chromosome"/>
</dbReference>
<evidence type="ECO:0000256" key="1">
    <source>
        <dbReference type="ARBA" id="ARBA00023125"/>
    </source>
</evidence>
<evidence type="ECO:0000256" key="2">
    <source>
        <dbReference type="PROSITE-ProRule" id="PRU00335"/>
    </source>
</evidence>
<organism evidence="4 6">
    <name type="scientific">Phaeobacter gallaeciensis</name>
    <dbReference type="NCBI Taxonomy" id="60890"/>
    <lineage>
        <taxon>Bacteria</taxon>
        <taxon>Pseudomonadati</taxon>
        <taxon>Pseudomonadota</taxon>
        <taxon>Alphaproteobacteria</taxon>
        <taxon>Rhodobacterales</taxon>
        <taxon>Roseobacteraceae</taxon>
        <taxon>Phaeobacter</taxon>
    </lineage>
</organism>
<evidence type="ECO:0000259" key="3">
    <source>
        <dbReference type="PROSITE" id="PS50977"/>
    </source>
</evidence>
<name>A0A1B0ZUM6_9RHOB</name>
<reference evidence="5 7" key="2">
    <citation type="submission" date="2023-02" db="EMBL/GenBank/DDBJ databases">
        <title>Population genomics of bacteria associated with diatom.</title>
        <authorList>
            <person name="Xie J."/>
            <person name="Wang H."/>
        </authorList>
    </citation>
    <scope>NUCLEOTIDE SEQUENCE [LARGE SCALE GENOMIC DNA]</scope>
    <source>
        <strain evidence="5 7">PT47_8</strain>
    </source>
</reference>
<dbReference type="PRINTS" id="PR00455">
    <property type="entry name" value="HTHTETR"/>
</dbReference>
<evidence type="ECO:0000313" key="7">
    <source>
        <dbReference type="Proteomes" id="UP001218364"/>
    </source>
</evidence>
<dbReference type="OrthoDB" id="8478851at2"/>
<dbReference type="GO" id="GO:0003700">
    <property type="term" value="F:DNA-binding transcription factor activity"/>
    <property type="evidence" value="ECO:0007669"/>
    <property type="project" value="TreeGrafter"/>
</dbReference>
<dbReference type="InterPro" id="IPR050109">
    <property type="entry name" value="HTH-type_TetR-like_transc_reg"/>
</dbReference>
<dbReference type="AlphaFoldDB" id="A0A1B0ZUM6"/>
<dbReference type="Gene3D" id="1.10.357.10">
    <property type="entry name" value="Tetracycline Repressor, domain 2"/>
    <property type="match status" value="1"/>
</dbReference>
<dbReference type="InterPro" id="IPR009057">
    <property type="entry name" value="Homeodomain-like_sf"/>
</dbReference>
<dbReference type="RefSeq" id="WP_065272585.1">
    <property type="nucleotide sequence ID" value="NZ_CP015124.1"/>
</dbReference>
<proteinExistence type="predicted"/>